<accession>A0AC60NTU5</accession>
<reference evidence="1 2" key="1">
    <citation type="journal article" date="2020" name="Cell">
        <title>Large-Scale Comparative Analyses of Tick Genomes Elucidate Their Genetic Diversity and Vector Capacities.</title>
        <authorList>
            <consortium name="Tick Genome and Microbiome Consortium (TIGMIC)"/>
            <person name="Jia N."/>
            <person name="Wang J."/>
            <person name="Shi W."/>
            <person name="Du L."/>
            <person name="Sun Y."/>
            <person name="Zhan W."/>
            <person name="Jiang J.F."/>
            <person name="Wang Q."/>
            <person name="Zhang B."/>
            <person name="Ji P."/>
            <person name="Bell-Sakyi L."/>
            <person name="Cui X.M."/>
            <person name="Yuan T.T."/>
            <person name="Jiang B.G."/>
            <person name="Yang W.F."/>
            <person name="Lam T.T."/>
            <person name="Chang Q.C."/>
            <person name="Ding S.J."/>
            <person name="Wang X.J."/>
            <person name="Zhu J.G."/>
            <person name="Ruan X.D."/>
            <person name="Zhao L."/>
            <person name="Wei J.T."/>
            <person name="Ye R.Z."/>
            <person name="Que T.C."/>
            <person name="Du C.H."/>
            <person name="Zhou Y.H."/>
            <person name="Cheng J.X."/>
            <person name="Dai P.F."/>
            <person name="Guo W.B."/>
            <person name="Han X.H."/>
            <person name="Huang E.J."/>
            <person name="Li L.F."/>
            <person name="Wei W."/>
            <person name="Gao Y.C."/>
            <person name="Liu J.Z."/>
            <person name="Shao H.Z."/>
            <person name="Wang X."/>
            <person name="Wang C.C."/>
            <person name="Yang T.C."/>
            <person name="Huo Q.B."/>
            <person name="Li W."/>
            <person name="Chen H.Y."/>
            <person name="Chen S.E."/>
            <person name="Zhou L.G."/>
            <person name="Ni X.B."/>
            <person name="Tian J.H."/>
            <person name="Sheng Y."/>
            <person name="Liu T."/>
            <person name="Pan Y.S."/>
            <person name="Xia L.Y."/>
            <person name="Li J."/>
            <person name="Zhao F."/>
            <person name="Cao W.C."/>
        </authorList>
    </citation>
    <scope>NUCLEOTIDE SEQUENCE [LARGE SCALE GENOMIC DNA]</scope>
    <source>
        <strain evidence="1">Iper-2018</strain>
    </source>
</reference>
<dbReference type="Proteomes" id="UP000805193">
    <property type="component" value="Unassembled WGS sequence"/>
</dbReference>
<feature type="non-terminal residue" evidence="1">
    <location>
        <position position="519"/>
    </location>
</feature>
<proteinExistence type="predicted"/>
<evidence type="ECO:0000313" key="1">
    <source>
        <dbReference type="EMBL" id="KAG0410545.1"/>
    </source>
</evidence>
<gene>
    <name evidence="1" type="ORF">HPB47_012330</name>
</gene>
<evidence type="ECO:0000313" key="2">
    <source>
        <dbReference type="Proteomes" id="UP000805193"/>
    </source>
</evidence>
<organism evidence="1 2">
    <name type="scientific">Ixodes persulcatus</name>
    <name type="common">Taiga tick</name>
    <dbReference type="NCBI Taxonomy" id="34615"/>
    <lineage>
        <taxon>Eukaryota</taxon>
        <taxon>Metazoa</taxon>
        <taxon>Ecdysozoa</taxon>
        <taxon>Arthropoda</taxon>
        <taxon>Chelicerata</taxon>
        <taxon>Arachnida</taxon>
        <taxon>Acari</taxon>
        <taxon>Parasitiformes</taxon>
        <taxon>Ixodida</taxon>
        <taxon>Ixodoidea</taxon>
        <taxon>Ixodidae</taxon>
        <taxon>Ixodinae</taxon>
        <taxon>Ixodes</taxon>
    </lineage>
</organism>
<comment type="caution">
    <text evidence="1">The sequence shown here is derived from an EMBL/GenBank/DDBJ whole genome shotgun (WGS) entry which is preliminary data.</text>
</comment>
<name>A0AC60NTU5_IXOPE</name>
<feature type="non-terminal residue" evidence="1">
    <location>
        <position position="1"/>
    </location>
</feature>
<protein>
    <submittedName>
        <fullName evidence="1">Uncharacterized protein</fullName>
    </submittedName>
</protein>
<sequence length="519" mass="58263">FILCVMVYFADSTKPVTGDVPIVRTDSGLVAGERITVGDRMVDAFLGIPYAKPPVGDLRFKKPHPVEAWNGTYNATTKPSPCWQQNLRFLGDAETDYSDSSEDCLYLNIWRRSFYCENNYNSCGKKWPVVVFIQGGAFQWGDSGLFVYDAANFVSLTDAIYVNFNYRLGIFGFLSLETPELPGNMGLWDQNLVLKWVKKNIEHFGGDPDDVTIHGQSAGGISAGMHAVSPHSTGLFKRIIMESGTPLSIILGISYKGAGKFTSVTSALGCYDFKRSLEAQTKDVIGCLKKLDAAFVYKILKSLDLAQQIFVPVHGDDFLPHHPLMEQTWKHLEFKELLLGTNLNEGTLFFDNLQYTFPALKHLLTGDYRLAVTVALGPAFDIPVSQARHIVRYYFGDYDVEHNSRSVGDIFSRIFGDAVFNCPTQLFADLAAEQGISTYRYMFAHRPSYSVWPEWMGVVHADELAFTLGSLPFAKDETRHTKQLGAHLRKLLLNTTYTAEEETFMRRIVSTWNSFVRNG</sequence>
<keyword evidence="2" id="KW-1185">Reference proteome</keyword>
<dbReference type="EMBL" id="JABSTQ010011514">
    <property type="protein sequence ID" value="KAG0410545.1"/>
    <property type="molecule type" value="Genomic_DNA"/>
</dbReference>